<dbReference type="Pfam" id="PF00196">
    <property type="entry name" value="GerE"/>
    <property type="match status" value="1"/>
</dbReference>
<organism evidence="6 7">
    <name type="scientific">Streptantibioticus parmotrematis</name>
    <dbReference type="NCBI Taxonomy" id="2873249"/>
    <lineage>
        <taxon>Bacteria</taxon>
        <taxon>Bacillati</taxon>
        <taxon>Actinomycetota</taxon>
        <taxon>Actinomycetes</taxon>
        <taxon>Kitasatosporales</taxon>
        <taxon>Streptomycetaceae</taxon>
        <taxon>Streptantibioticus</taxon>
    </lineage>
</organism>
<dbReference type="PRINTS" id="PR00038">
    <property type="entry name" value="HTHLUXR"/>
</dbReference>
<evidence type="ECO:0000259" key="5">
    <source>
        <dbReference type="PROSITE" id="PS50043"/>
    </source>
</evidence>
<dbReference type="PANTHER" id="PTHR43214:SF24">
    <property type="entry name" value="TRANSCRIPTIONAL REGULATORY PROTEIN NARL-RELATED"/>
    <property type="match status" value="1"/>
</dbReference>
<gene>
    <name evidence="6" type="ORF">K7472_14530</name>
</gene>
<accession>A0ABS7QUL2</accession>
<dbReference type="PROSITE" id="PS50043">
    <property type="entry name" value="HTH_LUXR_2"/>
    <property type="match status" value="1"/>
</dbReference>
<dbReference type="InterPro" id="IPR039420">
    <property type="entry name" value="WalR-like"/>
</dbReference>
<sequence>MPPPAGDRTWSWERDVPVSECTGEHERERSGRGGQGIEPRVVSAPVVRAAVYAGDTVVRVGLLSFLRRHRRLTGIDTATSVEEADVAVVAVEAADGAALRMLRELRAASDCHVLLVVKGEWTIEVSDALDHGVRAMLWHSDFSPAEFTARILSAARGGDCPHAPESHLTSQIGRHDREAGAPTDLPAPGATDREKDVLRLLAEGRELAEIAAELCYSERTIKYVLHKVMKRAGLRNRAHAVSYAIRNGLI</sequence>
<dbReference type="InterPro" id="IPR000792">
    <property type="entry name" value="Tscrpt_reg_LuxR_C"/>
</dbReference>
<feature type="domain" description="HTH luxR-type" evidence="5">
    <location>
        <begin position="183"/>
        <end position="248"/>
    </location>
</feature>
<keyword evidence="2" id="KW-0238">DNA-binding</keyword>
<name>A0ABS7QUL2_9ACTN</name>
<keyword evidence="3" id="KW-0804">Transcription</keyword>
<reference evidence="6 7" key="1">
    <citation type="submission" date="2021-08" db="EMBL/GenBank/DDBJ databases">
        <title>Streptomyces sp. PTM05 isolated from lichen.</title>
        <authorList>
            <person name="Somphong A."/>
            <person name="Phongsopitanun W."/>
            <person name="Tanasupawat S."/>
        </authorList>
    </citation>
    <scope>NUCLEOTIDE SEQUENCE [LARGE SCALE GENOMIC DNA]</scope>
    <source>
        <strain evidence="6 7">Ptm05</strain>
    </source>
</reference>
<dbReference type="SMART" id="SM00421">
    <property type="entry name" value="HTH_LUXR"/>
    <property type="match status" value="1"/>
</dbReference>
<dbReference type="InterPro" id="IPR016032">
    <property type="entry name" value="Sig_transdc_resp-reg_C-effctor"/>
</dbReference>
<evidence type="ECO:0000313" key="6">
    <source>
        <dbReference type="EMBL" id="MBY8886065.1"/>
    </source>
</evidence>
<evidence type="ECO:0000256" key="4">
    <source>
        <dbReference type="SAM" id="MobiDB-lite"/>
    </source>
</evidence>
<dbReference type="Gene3D" id="3.40.50.2300">
    <property type="match status" value="1"/>
</dbReference>
<dbReference type="CDD" id="cd06170">
    <property type="entry name" value="LuxR_C_like"/>
    <property type="match status" value="1"/>
</dbReference>
<proteinExistence type="predicted"/>
<dbReference type="PANTHER" id="PTHR43214">
    <property type="entry name" value="TWO-COMPONENT RESPONSE REGULATOR"/>
    <property type="match status" value="1"/>
</dbReference>
<dbReference type="SUPFAM" id="SSF46894">
    <property type="entry name" value="C-terminal effector domain of the bipartite response regulators"/>
    <property type="match status" value="1"/>
</dbReference>
<protein>
    <submittedName>
        <fullName evidence="6">Response regulator transcription factor</fullName>
    </submittedName>
</protein>
<keyword evidence="7" id="KW-1185">Reference proteome</keyword>
<keyword evidence="1" id="KW-0805">Transcription regulation</keyword>
<evidence type="ECO:0000256" key="3">
    <source>
        <dbReference type="ARBA" id="ARBA00023163"/>
    </source>
</evidence>
<comment type="caution">
    <text evidence="6">The sequence shown here is derived from an EMBL/GenBank/DDBJ whole genome shotgun (WGS) entry which is preliminary data.</text>
</comment>
<dbReference type="Proteomes" id="UP001198565">
    <property type="component" value="Unassembled WGS sequence"/>
</dbReference>
<evidence type="ECO:0000256" key="2">
    <source>
        <dbReference type="ARBA" id="ARBA00023125"/>
    </source>
</evidence>
<evidence type="ECO:0000313" key="7">
    <source>
        <dbReference type="Proteomes" id="UP001198565"/>
    </source>
</evidence>
<dbReference type="EMBL" id="JAINVZ010000008">
    <property type="protein sequence ID" value="MBY8886065.1"/>
    <property type="molecule type" value="Genomic_DNA"/>
</dbReference>
<feature type="region of interest" description="Disordered" evidence="4">
    <location>
        <begin position="160"/>
        <end position="191"/>
    </location>
</feature>
<evidence type="ECO:0000256" key="1">
    <source>
        <dbReference type="ARBA" id="ARBA00023015"/>
    </source>
</evidence>